<dbReference type="Proteomes" id="UP001243623">
    <property type="component" value="Chromosome"/>
</dbReference>
<dbReference type="Pfam" id="PF00149">
    <property type="entry name" value="Metallophos"/>
    <property type="match status" value="1"/>
</dbReference>
<dbReference type="InterPro" id="IPR051918">
    <property type="entry name" value="STPP_CPPED1"/>
</dbReference>
<name>A0A9Y2AJ19_9FIRM</name>
<dbReference type="AlphaFoldDB" id="A0A9Y2AJ19"/>
<sequence>MDKKIWQNDISRRKFLGISAGVVSSFMFSNIFKPTHVGAAAGEDYKRIVVLTDVHVPSSKDKLKIAALQDINSWNDVDHVVVTGDLCHEVGDEKELKAAVELMSHCKKKRYVLTGNHDYLYSDGTNEGGKYQAGPKERAFKLERFRRYFNMNALYFSKDVGDYHLVYLSPDSLDTIHLTEMSVEQLAWLSADLEMNRDKPTIIFFHGSLEGTWDNNGRNWPKNPKFMAQPIDDVRDILKANPQVMIWVSGHLHLGVYNQSSCNEKIYTYDVNKVQNMHNPALLGTGYQRSDSDDGGAYPALWTRSLYLYSDRVEFRTYDHTNQKFLTDLDRAIKVTRR</sequence>
<dbReference type="RefSeq" id="WP_147669329.1">
    <property type="nucleotide sequence ID" value="NZ_CP120678.1"/>
</dbReference>
<evidence type="ECO:0000259" key="1">
    <source>
        <dbReference type="Pfam" id="PF00149"/>
    </source>
</evidence>
<evidence type="ECO:0000313" key="2">
    <source>
        <dbReference type="EMBL" id="WIW70777.1"/>
    </source>
</evidence>
<dbReference type="Gene3D" id="3.60.21.10">
    <property type="match status" value="1"/>
</dbReference>
<dbReference type="InterPro" id="IPR029052">
    <property type="entry name" value="Metallo-depent_PP-like"/>
</dbReference>
<dbReference type="GO" id="GO:0016787">
    <property type="term" value="F:hydrolase activity"/>
    <property type="evidence" value="ECO:0007669"/>
    <property type="project" value="InterPro"/>
</dbReference>
<dbReference type="SUPFAM" id="SSF56300">
    <property type="entry name" value="Metallo-dependent phosphatases"/>
    <property type="match status" value="1"/>
</dbReference>
<organism evidence="2 3">
    <name type="scientific">Selenobaculum gibii</name>
    <dbReference type="NCBI Taxonomy" id="3054208"/>
    <lineage>
        <taxon>Bacteria</taxon>
        <taxon>Bacillati</taxon>
        <taxon>Bacillota</taxon>
        <taxon>Negativicutes</taxon>
        <taxon>Selenomonadales</taxon>
        <taxon>Selenomonadaceae</taxon>
        <taxon>Selenobaculum</taxon>
    </lineage>
</organism>
<dbReference type="PANTHER" id="PTHR43143">
    <property type="entry name" value="METALLOPHOSPHOESTERASE, CALCINEURIN SUPERFAMILY"/>
    <property type="match status" value="1"/>
</dbReference>
<dbReference type="KEGG" id="sgbi:P3F81_00135"/>
<dbReference type="PANTHER" id="PTHR43143:SF1">
    <property type="entry name" value="SERINE_THREONINE-PROTEIN PHOSPHATASE CPPED1"/>
    <property type="match status" value="1"/>
</dbReference>
<reference evidence="2" key="1">
    <citation type="submission" date="2023-03" db="EMBL/GenBank/DDBJ databases">
        <title>Selenobaculum gbiensis gen. nov. sp. nov., a new bacterium isolated from the gut microbiota of IBD patient.</title>
        <authorList>
            <person name="Yeo S."/>
            <person name="Park H."/>
            <person name="Huh C.S."/>
        </authorList>
    </citation>
    <scope>NUCLEOTIDE SEQUENCE</scope>
    <source>
        <strain evidence="2">ICN-92133</strain>
    </source>
</reference>
<dbReference type="InterPro" id="IPR006311">
    <property type="entry name" value="TAT_signal"/>
</dbReference>
<protein>
    <submittedName>
        <fullName evidence="2">Metallophosphoesterase</fullName>
    </submittedName>
</protein>
<feature type="domain" description="Calcineurin-like phosphoesterase" evidence="1">
    <location>
        <begin position="47"/>
        <end position="253"/>
    </location>
</feature>
<dbReference type="InterPro" id="IPR004843">
    <property type="entry name" value="Calcineurin-like_PHP"/>
</dbReference>
<gene>
    <name evidence="2" type="ORF">P3F81_00135</name>
</gene>
<evidence type="ECO:0000313" key="3">
    <source>
        <dbReference type="Proteomes" id="UP001243623"/>
    </source>
</evidence>
<proteinExistence type="predicted"/>
<dbReference type="EMBL" id="CP120678">
    <property type="protein sequence ID" value="WIW70777.1"/>
    <property type="molecule type" value="Genomic_DNA"/>
</dbReference>
<accession>A0A9Y2AJ19</accession>
<dbReference type="PROSITE" id="PS51318">
    <property type="entry name" value="TAT"/>
    <property type="match status" value="1"/>
</dbReference>
<keyword evidence="3" id="KW-1185">Reference proteome</keyword>